<dbReference type="Proteomes" id="UP001620626">
    <property type="component" value="Unassembled WGS sequence"/>
</dbReference>
<dbReference type="SUPFAM" id="SSF140990">
    <property type="entry name" value="FtsH protease domain-like"/>
    <property type="match status" value="1"/>
</dbReference>
<dbReference type="InterPro" id="IPR037219">
    <property type="entry name" value="Peptidase_M41-like"/>
</dbReference>
<keyword evidence="2" id="KW-1185">Reference proteome</keyword>
<evidence type="ECO:0000313" key="1">
    <source>
        <dbReference type="EMBL" id="KAL3069585.1"/>
    </source>
</evidence>
<dbReference type="AlphaFoldDB" id="A0ABD2HXQ8"/>
<reference evidence="1 2" key="1">
    <citation type="submission" date="2024-10" db="EMBL/GenBank/DDBJ databases">
        <authorList>
            <person name="Kim D."/>
        </authorList>
    </citation>
    <scope>NUCLEOTIDE SEQUENCE [LARGE SCALE GENOMIC DNA]</scope>
    <source>
        <strain evidence="1">BH-2024</strain>
    </source>
</reference>
<sequence>MSVDQRNNHLNMSSPDPVMKVPTPKLIKVLESAVEIQHRRTEALPDPAIEVPTQKLIKVLESTEEIQHRRTEALPDPAMEVPTQKLIKVLESTETFSTGEQKLVNVVAVLPCFVNFGKRGQRGQISVNVASHEVGHLAACEEHPHCFELVNITVIPRGPILGCIYHIIPDELTNEQLEAGMHLKGGGGGYEKIKYGRIRGMAHDEPKLHSFAYTLVKNKRLRQPRISLILPYNETQVTIADRNESDCGLRSVWNKTEKLVHKLVRVGSMNAAQVYREIGNLRLPRP</sequence>
<name>A0ABD2HXQ8_9BILA</name>
<dbReference type="EMBL" id="JBICBT010001393">
    <property type="protein sequence ID" value="KAL3069585.1"/>
    <property type="molecule type" value="Genomic_DNA"/>
</dbReference>
<comment type="caution">
    <text evidence="1">The sequence shown here is derived from an EMBL/GenBank/DDBJ whole genome shotgun (WGS) entry which is preliminary data.</text>
</comment>
<evidence type="ECO:0000313" key="2">
    <source>
        <dbReference type="Proteomes" id="UP001620626"/>
    </source>
</evidence>
<evidence type="ECO:0008006" key="3">
    <source>
        <dbReference type="Google" id="ProtNLM"/>
    </source>
</evidence>
<dbReference type="Gene3D" id="1.20.58.760">
    <property type="entry name" value="Peptidase M41"/>
    <property type="match status" value="1"/>
</dbReference>
<accession>A0ABD2HXQ8</accession>
<proteinExistence type="predicted"/>
<gene>
    <name evidence="1" type="ORF">niasHT_031533</name>
</gene>
<protein>
    <recommendedName>
        <fullName evidence="3">Metalloprotease</fullName>
    </recommendedName>
</protein>
<organism evidence="1 2">
    <name type="scientific">Heterodera trifolii</name>
    <dbReference type="NCBI Taxonomy" id="157864"/>
    <lineage>
        <taxon>Eukaryota</taxon>
        <taxon>Metazoa</taxon>
        <taxon>Ecdysozoa</taxon>
        <taxon>Nematoda</taxon>
        <taxon>Chromadorea</taxon>
        <taxon>Rhabditida</taxon>
        <taxon>Tylenchina</taxon>
        <taxon>Tylenchomorpha</taxon>
        <taxon>Tylenchoidea</taxon>
        <taxon>Heteroderidae</taxon>
        <taxon>Heteroderinae</taxon>
        <taxon>Heterodera</taxon>
    </lineage>
</organism>